<reference evidence="1 2" key="1">
    <citation type="journal article" date="2018" name="Emerg. Microbes Infect.">
        <title>Genomic analysis of oral Campylobacter concisus strains identified a potential bacterial molecular marker associated with active Crohn's disease.</title>
        <authorList>
            <person name="Liu F."/>
            <person name="Ma R."/>
            <person name="Tay C.Y.A."/>
            <person name="Octavia S."/>
            <person name="Lan R."/>
            <person name="Chung H.K.L."/>
            <person name="Riordan S.M."/>
            <person name="Grimm M.C."/>
            <person name="Leong R.W."/>
            <person name="Tanaka M.M."/>
            <person name="Connor S."/>
            <person name="Zhang L."/>
        </authorList>
    </citation>
    <scope>NUCLEOTIDE SEQUENCE [LARGE SCALE GENOMIC DNA]</scope>
    <source>
        <strain evidence="1 2">P2CDO4</strain>
    </source>
</reference>
<evidence type="ECO:0000313" key="1">
    <source>
        <dbReference type="EMBL" id="AVX44418.1"/>
    </source>
</evidence>
<proteinExistence type="predicted"/>
<gene>
    <name evidence="1" type="ORF">CCS77_1357</name>
</gene>
<dbReference type="Proteomes" id="UP000241854">
    <property type="component" value="Chromosome"/>
</dbReference>
<organism evidence="1 2">
    <name type="scientific">Campylobacter concisus</name>
    <dbReference type="NCBI Taxonomy" id="199"/>
    <lineage>
        <taxon>Bacteria</taxon>
        <taxon>Pseudomonadati</taxon>
        <taxon>Campylobacterota</taxon>
        <taxon>Epsilonproteobacteria</taxon>
        <taxon>Campylobacterales</taxon>
        <taxon>Campylobacteraceae</taxon>
        <taxon>Campylobacter</taxon>
    </lineage>
</organism>
<accession>A0A2R4P158</accession>
<dbReference type="RefSeq" id="WP_236635254.1">
    <property type="nucleotide sequence ID" value="NZ_CP021642.1"/>
</dbReference>
<name>A0A2R4P158_9BACT</name>
<evidence type="ECO:0000313" key="2">
    <source>
        <dbReference type="Proteomes" id="UP000241854"/>
    </source>
</evidence>
<protein>
    <submittedName>
        <fullName evidence="1">Type I restriction-modification system, restriction subunit R</fullName>
        <ecNumber evidence="1">3.1.21.3</ecNumber>
    </submittedName>
</protein>
<dbReference type="EC" id="3.1.21.3" evidence="1"/>
<dbReference type="EMBL" id="CP021642">
    <property type="protein sequence ID" value="AVX44418.1"/>
    <property type="molecule type" value="Genomic_DNA"/>
</dbReference>
<dbReference type="GO" id="GO:0009035">
    <property type="term" value="F:type I site-specific deoxyribonuclease activity"/>
    <property type="evidence" value="ECO:0007669"/>
    <property type="project" value="UniProtKB-EC"/>
</dbReference>
<sequence>MTPDTSESKIQQNSINLLQSLGYKFVSREENLKLRGGKSSEVLFREILTQKLGEINGYEYKGKRYKFSQSSV</sequence>
<dbReference type="AlphaFoldDB" id="A0A2R4P158"/>
<keyword evidence="1" id="KW-0378">Hydrolase</keyword>